<comment type="caution">
    <text evidence="1">The sequence shown here is derived from an EMBL/GenBank/DDBJ whole genome shotgun (WGS) entry which is preliminary data.</text>
</comment>
<name>A0A5M5C325_BACOV</name>
<proteinExistence type="predicted"/>
<evidence type="ECO:0000313" key="2">
    <source>
        <dbReference type="Proteomes" id="UP000323717"/>
    </source>
</evidence>
<gene>
    <name evidence="1" type="ORF">F3D71_19895</name>
</gene>
<dbReference type="Proteomes" id="UP000323717">
    <property type="component" value="Unassembled WGS sequence"/>
</dbReference>
<sequence length="88" mass="10574">MQYNTQQKRMPLPEYGRSIQNMVDYALTIQDRAERQRCANTIINIMGNMFPHLRDVPDFKHKLWDHLAIMSGFELDIDYPYEIIRKDN</sequence>
<accession>A0A5M5C325</accession>
<feature type="non-terminal residue" evidence="1">
    <location>
        <position position="88"/>
    </location>
</feature>
<dbReference type="InterPro" id="IPR025632">
    <property type="entry name" value="DUF4290"/>
</dbReference>
<organism evidence="1 2">
    <name type="scientific">Bacteroides ovatus</name>
    <dbReference type="NCBI Taxonomy" id="28116"/>
    <lineage>
        <taxon>Bacteria</taxon>
        <taxon>Pseudomonadati</taxon>
        <taxon>Bacteroidota</taxon>
        <taxon>Bacteroidia</taxon>
        <taxon>Bacteroidales</taxon>
        <taxon>Bacteroidaceae</taxon>
        <taxon>Bacteroides</taxon>
    </lineage>
</organism>
<evidence type="ECO:0000313" key="1">
    <source>
        <dbReference type="EMBL" id="KAA3944641.1"/>
    </source>
</evidence>
<dbReference type="AlphaFoldDB" id="A0A5M5C325"/>
<reference evidence="1 2" key="1">
    <citation type="journal article" date="2019" name="Nat. Med.">
        <title>A library of human gut bacterial isolates paired with longitudinal multiomics data enables mechanistic microbiome research.</title>
        <authorList>
            <person name="Poyet M."/>
            <person name="Groussin M."/>
            <person name="Gibbons S.M."/>
            <person name="Avila-Pacheco J."/>
            <person name="Jiang X."/>
            <person name="Kearney S.M."/>
            <person name="Perrotta A.R."/>
            <person name="Berdy B."/>
            <person name="Zhao S."/>
            <person name="Lieberman T.D."/>
            <person name="Swanson P.K."/>
            <person name="Smith M."/>
            <person name="Roesemann S."/>
            <person name="Alexander J.E."/>
            <person name="Rich S.A."/>
            <person name="Livny J."/>
            <person name="Vlamakis H."/>
            <person name="Clish C."/>
            <person name="Bullock K."/>
            <person name="Deik A."/>
            <person name="Scott J."/>
            <person name="Pierce K.A."/>
            <person name="Xavier R.J."/>
            <person name="Alm E.J."/>
        </authorList>
    </citation>
    <scope>NUCLEOTIDE SEQUENCE [LARGE SCALE GENOMIC DNA]</scope>
    <source>
        <strain evidence="1 2">BIOML-A163</strain>
    </source>
</reference>
<dbReference type="Pfam" id="PF14123">
    <property type="entry name" value="DUF4290"/>
    <property type="match status" value="1"/>
</dbReference>
<dbReference type="EMBL" id="VWLE01000350">
    <property type="protein sequence ID" value="KAA3944641.1"/>
    <property type="molecule type" value="Genomic_DNA"/>
</dbReference>
<protein>
    <submittedName>
        <fullName evidence="1">DUF4290 domain-containing protein</fullName>
    </submittedName>
</protein>